<dbReference type="OMA" id="WKGMVED"/>
<reference evidence="1 2" key="1">
    <citation type="journal article" date="2011" name="PLoS Genet.">
        <title>Genomic analysis of the necrotrophic fungal pathogens Sclerotinia sclerotiorum and Botrytis cinerea.</title>
        <authorList>
            <person name="Amselem J."/>
            <person name="Cuomo C.A."/>
            <person name="van Kan J.A."/>
            <person name="Viaud M."/>
            <person name="Benito E.P."/>
            <person name="Couloux A."/>
            <person name="Coutinho P.M."/>
            <person name="de Vries R.P."/>
            <person name="Dyer P.S."/>
            <person name="Fillinger S."/>
            <person name="Fournier E."/>
            <person name="Gout L."/>
            <person name="Hahn M."/>
            <person name="Kohn L."/>
            <person name="Lapalu N."/>
            <person name="Plummer K.M."/>
            <person name="Pradier J.M."/>
            <person name="Quevillon E."/>
            <person name="Sharon A."/>
            <person name="Simon A."/>
            <person name="ten Have A."/>
            <person name="Tudzynski B."/>
            <person name="Tudzynski P."/>
            <person name="Wincker P."/>
            <person name="Andrew M."/>
            <person name="Anthouard V."/>
            <person name="Beever R.E."/>
            <person name="Beffa R."/>
            <person name="Benoit I."/>
            <person name="Bouzid O."/>
            <person name="Brault B."/>
            <person name="Chen Z."/>
            <person name="Choquer M."/>
            <person name="Collemare J."/>
            <person name="Cotton P."/>
            <person name="Danchin E.G."/>
            <person name="Da Silva C."/>
            <person name="Gautier A."/>
            <person name="Giraud C."/>
            <person name="Giraud T."/>
            <person name="Gonzalez C."/>
            <person name="Grossetete S."/>
            <person name="Guldener U."/>
            <person name="Henrissat B."/>
            <person name="Howlett B.J."/>
            <person name="Kodira C."/>
            <person name="Kretschmer M."/>
            <person name="Lappartient A."/>
            <person name="Leroch M."/>
            <person name="Levis C."/>
            <person name="Mauceli E."/>
            <person name="Neuveglise C."/>
            <person name="Oeser B."/>
            <person name="Pearson M."/>
            <person name="Poulain J."/>
            <person name="Poussereau N."/>
            <person name="Quesneville H."/>
            <person name="Rascle C."/>
            <person name="Schumacher J."/>
            <person name="Segurens B."/>
            <person name="Sexton A."/>
            <person name="Silva E."/>
            <person name="Sirven C."/>
            <person name="Soanes D.M."/>
            <person name="Talbot N.J."/>
            <person name="Templeton M."/>
            <person name="Yandava C."/>
            <person name="Yarden O."/>
            <person name="Zeng Q."/>
            <person name="Rollins J.A."/>
            <person name="Lebrun M.H."/>
            <person name="Dickman M."/>
        </authorList>
    </citation>
    <scope>NUCLEOTIDE SEQUENCE [LARGE SCALE GENOMIC DNA]</scope>
    <source>
        <strain evidence="1 2">B05.10</strain>
    </source>
</reference>
<proteinExistence type="predicted"/>
<organism evidence="1 2">
    <name type="scientific">Botryotinia fuckeliana (strain B05.10)</name>
    <name type="common">Noble rot fungus</name>
    <name type="synonym">Botrytis cinerea</name>
    <dbReference type="NCBI Taxonomy" id="332648"/>
    <lineage>
        <taxon>Eukaryota</taxon>
        <taxon>Fungi</taxon>
        <taxon>Dikarya</taxon>
        <taxon>Ascomycota</taxon>
        <taxon>Pezizomycotina</taxon>
        <taxon>Leotiomycetes</taxon>
        <taxon>Helotiales</taxon>
        <taxon>Sclerotiniaceae</taxon>
        <taxon>Botrytis</taxon>
    </lineage>
</organism>
<reference evidence="1 2" key="3">
    <citation type="journal article" date="2017" name="Mol. Plant Pathol.">
        <title>A gapless genome sequence of the fungus Botrytis cinerea.</title>
        <authorList>
            <person name="Van Kan J.A."/>
            <person name="Stassen J.H."/>
            <person name="Mosbach A."/>
            <person name="Van Der Lee T.A."/>
            <person name="Faino L."/>
            <person name="Farmer A.D."/>
            <person name="Papasotiriou D.G."/>
            <person name="Zhou S."/>
            <person name="Seidl M.F."/>
            <person name="Cottam E."/>
            <person name="Edel D."/>
            <person name="Hahn M."/>
            <person name="Schwartz D.C."/>
            <person name="Dietrich R.A."/>
            <person name="Widdison S."/>
            <person name="Scalliet G."/>
        </authorList>
    </citation>
    <scope>NUCLEOTIDE SEQUENCE [LARGE SCALE GENOMIC DNA]</scope>
    <source>
        <strain evidence="1 2">B05.10</strain>
    </source>
</reference>
<dbReference type="AlphaFoldDB" id="A0A384JEA3"/>
<reference evidence="1 2" key="2">
    <citation type="journal article" date="2012" name="Eukaryot. Cell">
        <title>Genome update of Botrytis cinerea strains B05.10 and T4.</title>
        <authorList>
            <person name="Staats M."/>
            <person name="van Kan J.A."/>
        </authorList>
    </citation>
    <scope>NUCLEOTIDE SEQUENCE [LARGE SCALE GENOMIC DNA]</scope>
    <source>
        <strain evidence="1 2">B05.10</strain>
    </source>
</reference>
<dbReference type="GeneID" id="5431394"/>
<dbReference type="OrthoDB" id="3993201at2759"/>
<dbReference type="VEuPathDB" id="FungiDB:Bcin04g01430"/>
<dbReference type="RefSeq" id="XP_001550893.1">
    <property type="nucleotide sequence ID" value="XM_001550843.2"/>
</dbReference>
<sequence length="211" mass="23409">MSRVTPPVNKFTLVLKRCISTTSTVASPSAQLKTKSAIKADLISNFSHERTITTTHRPSPPSIKTIRLMQGFRTSAARPVASPSTLDYLVLPRLPVEEPLNAFAVRVPILPDNYYASQSIKESIDTAVPKQEVHIVSALPEEVVSQVNVLTEMVGNEAESAVDLGQWVEGVRKRGEEMRERFVGRDNEQGVLSELWMSLREDVWGEKKVAV</sequence>
<evidence type="ECO:0000313" key="2">
    <source>
        <dbReference type="Proteomes" id="UP000001798"/>
    </source>
</evidence>
<dbReference type="KEGG" id="bfu:BCIN_04g01430"/>
<name>A0A384JEA3_BOTFB</name>
<protein>
    <submittedName>
        <fullName evidence="1">Uncharacterized protein</fullName>
    </submittedName>
</protein>
<dbReference type="EMBL" id="CP009808">
    <property type="protein sequence ID" value="ATZ48933.1"/>
    <property type="molecule type" value="Genomic_DNA"/>
</dbReference>
<dbReference type="Proteomes" id="UP000001798">
    <property type="component" value="Chromosome 4"/>
</dbReference>
<keyword evidence="2" id="KW-1185">Reference proteome</keyword>
<accession>A0A384JEA3</accession>
<gene>
    <name evidence="1" type="ORF">BCIN_04g01430</name>
</gene>
<evidence type="ECO:0000313" key="1">
    <source>
        <dbReference type="EMBL" id="ATZ48933.1"/>
    </source>
</evidence>